<evidence type="ECO:0000256" key="12">
    <source>
        <dbReference type="ARBA" id="ARBA00043073"/>
    </source>
</evidence>
<evidence type="ECO:0000256" key="5">
    <source>
        <dbReference type="ARBA" id="ARBA00022759"/>
    </source>
</evidence>
<dbReference type="PANTHER" id="PTHR11371">
    <property type="entry name" value="DEOXYRIBONUCLEASE"/>
    <property type="match status" value="1"/>
</dbReference>
<evidence type="ECO:0000256" key="6">
    <source>
        <dbReference type="ARBA" id="ARBA00022801"/>
    </source>
</evidence>
<dbReference type="InterPro" id="IPR005135">
    <property type="entry name" value="Endo/exonuclease/phosphatase"/>
</dbReference>
<comment type="caution">
    <text evidence="16">The sequence shown here is derived from an EMBL/GenBank/DDBJ whole genome shotgun (WGS) entry which is preliminary data.</text>
</comment>
<dbReference type="PANTHER" id="PTHR11371:SF28">
    <property type="entry name" value="DEOXYRIBONUCLEASE-1-LIKE 1"/>
    <property type="match status" value="1"/>
</dbReference>
<dbReference type="GO" id="GO:0005634">
    <property type="term" value="C:nucleus"/>
    <property type="evidence" value="ECO:0007669"/>
    <property type="project" value="TreeGrafter"/>
</dbReference>
<name>A0AAV6H9L1_9TELE</name>
<evidence type="ECO:0000256" key="8">
    <source>
        <dbReference type="ARBA" id="ARBA00023157"/>
    </source>
</evidence>
<keyword evidence="14" id="KW-1133">Transmembrane helix</keyword>
<reference evidence="16" key="1">
    <citation type="submission" date="2020-10" db="EMBL/GenBank/DDBJ databases">
        <title>Chromosome-scale genome assembly of the Allis shad, Alosa alosa.</title>
        <authorList>
            <person name="Margot Z."/>
            <person name="Christophe K."/>
            <person name="Cabau C."/>
            <person name="Louis A."/>
            <person name="Berthelot C."/>
            <person name="Parey E."/>
            <person name="Roest Crollius H."/>
            <person name="Montfort J."/>
            <person name="Robinson-Rechavi M."/>
            <person name="Bucao C."/>
            <person name="Bouchez O."/>
            <person name="Gislard M."/>
            <person name="Lluch J."/>
            <person name="Milhes M."/>
            <person name="Lampietro C."/>
            <person name="Lopez Roques C."/>
            <person name="Donnadieu C."/>
            <person name="Braasch I."/>
            <person name="Desvignes T."/>
            <person name="Postlethwait J."/>
            <person name="Bobe J."/>
            <person name="Guiguen Y."/>
        </authorList>
    </citation>
    <scope>NUCLEOTIDE SEQUENCE</scope>
    <source>
        <strain evidence="16">M-15738</strain>
        <tissue evidence="16">Blood</tissue>
    </source>
</reference>
<comment type="similarity">
    <text evidence="2">Belongs to the DNase I family.</text>
</comment>
<evidence type="ECO:0000256" key="2">
    <source>
        <dbReference type="ARBA" id="ARBA00007359"/>
    </source>
</evidence>
<keyword evidence="9" id="KW-0325">Glycoprotein</keyword>
<keyword evidence="7" id="KW-0256">Endoplasmic reticulum</keyword>
<evidence type="ECO:0000256" key="7">
    <source>
        <dbReference type="ARBA" id="ARBA00022824"/>
    </source>
</evidence>
<dbReference type="SUPFAM" id="SSF56219">
    <property type="entry name" value="DNase I-like"/>
    <property type="match status" value="1"/>
</dbReference>
<evidence type="ECO:0000259" key="15">
    <source>
        <dbReference type="Pfam" id="PF03372"/>
    </source>
</evidence>
<evidence type="ECO:0000256" key="14">
    <source>
        <dbReference type="SAM" id="Phobius"/>
    </source>
</evidence>
<dbReference type="PROSITE" id="PS00919">
    <property type="entry name" value="DNASE_I_1"/>
    <property type="match status" value="1"/>
</dbReference>
<evidence type="ECO:0000313" key="16">
    <source>
        <dbReference type="EMBL" id="KAG5282471.1"/>
    </source>
</evidence>
<evidence type="ECO:0000256" key="4">
    <source>
        <dbReference type="ARBA" id="ARBA00022729"/>
    </source>
</evidence>
<dbReference type="GO" id="GO:0003677">
    <property type="term" value="F:DNA binding"/>
    <property type="evidence" value="ECO:0007669"/>
    <property type="project" value="TreeGrafter"/>
</dbReference>
<keyword evidence="4" id="KW-0732">Signal</keyword>
<dbReference type="SMART" id="SM00476">
    <property type="entry name" value="DNaseIc"/>
    <property type="match status" value="1"/>
</dbReference>
<keyword evidence="8" id="KW-1015">Disulfide bond</keyword>
<evidence type="ECO:0000256" key="3">
    <source>
        <dbReference type="ARBA" id="ARBA00022722"/>
    </source>
</evidence>
<evidence type="ECO:0000256" key="13">
    <source>
        <dbReference type="SAM" id="MobiDB-lite"/>
    </source>
</evidence>
<gene>
    <name evidence="16" type="ORF">AALO_G00056400</name>
</gene>
<dbReference type="GO" id="GO:0005783">
    <property type="term" value="C:endoplasmic reticulum"/>
    <property type="evidence" value="ECO:0007669"/>
    <property type="project" value="UniProtKB-SubCell"/>
</dbReference>
<feature type="compositionally biased region" description="Polar residues" evidence="13">
    <location>
        <begin position="17"/>
        <end position="30"/>
    </location>
</feature>
<dbReference type="PRINTS" id="PR00130">
    <property type="entry name" value="DNASEI"/>
</dbReference>
<evidence type="ECO:0000256" key="9">
    <source>
        <dbReference type="ARBA" id="ARBA00023180"/>
    </source>
</evidence>
<keyword evidence="5" id="KW-0255">Endonuclease</keyword>
<dbReference type="GO" id="GO:0004530">
    <property type="term" value="F:deoxyribonuclease I activity"/>
    <property type="evidence" value="ECO:0007669"/>
    <property type="project" value="TreeGrafter"/>
</dbReference>
<keyword evidence="17" id="KW-1185">Reference proteome</keyword>
<feature type="transmembrane region" description="Helical" evidence="14">
    <location>
        <begin position="72"/>
        <end position="93"/>
    </location>
</feature>
<dbReference type="CDD" id="cd10282">
    <property type="entry name" value="DNase1"/>
    <property type="match status" value="1"/>
</dbReference>
<dbReference type="Pfam" id="PF03372">
    <property type="entry name" value="Exo_endo_phos"/>
    <property type="match status" value="1"/>
</dbReference>
<dbReference type="InterPro" id="IPR018057">
    <property type="entry name" value="Deoxyribonuclease-1_AS"/>
</dbReference>
<dbReference type="Gene3D" id="3.60.10.10">
    <property type="entry name" value="Endonuclease/exonuclease/phosphatase"/>
    <property type="match status" value="1"/>
</dbReference>
<dbReference type="InterPro" id="IPR016202">
    <property type="entry name" value="DNase_I"/>
</dbReference>
<organism evidence="16 17">
    <name type="scientific">Alosa alosa</name>
    <name type="common">allis shad</name>
    <dbReference type="NCBI Taxonomy" id="278164"/>
    <lineage>
        <taxon>Eukaryota</taxon>
        <taxon>Metazoa</taxon>
        <taxon>Chordata</taxon>
        <taxon>Craniata</taxon>
        <taxon>Vertebrata</taxon>
        <taxon>Euteleostomi</taxon>
        <taxon>Actinopterygii</taxon>
        <taxon>Neopterygii</taxon>
        <taxon>Teleostei</taxon>
        <taxon>Clupei</taxon>
        <taxon>Clupeiformes</taxon>
        <taxon>Clupeoidei</taxon>
        <taxon>Clupeidae</taxon>
        <taxon>Alosa</taxon>
    </lineage>
</organism>
<accession>A0AAV6H9L1</accession>
<feature type="region of interest" description="Disordered" evidence="13">
    <location>
        <begin position="16"/>
        <end position="37"/>
    </location>
</feature>
<keyword evidence="14" id="KW-0812">Transmembrane</keyword>
<protein>
    <recommendedName>
        <fullName evidence="10">Deoxyribonuclease-1-like 1</fullName>
    </recommendedName>
    <alternativeName>
        <fullName evidence="12">DNase X</fullName>
    </alternativeName>
    <alternativeName>
        <fullName evidence="11">Deoxyribonuclease I-like 1</fullName>
    </alternativeName>
</protein>
<keyword evidence="3" id="KW-0540">Nuclease</keyword>
<dbReference type="GO" id="GO:0006308">
    <property type="term" value="P:DNA catabolic process"/>
    <property type="evidence" value="ECO:0007669"/>
    <property type="project" value="InterPro"/>
</dbReference>
<comment type="subcellular location">
    <subcellularLocation>
        <location evidence="1">Endoplasmic reticulum</location>
    </subcellularLocation>
</comment>
<dbReference type="AlphaFoldDB" id="A0AAV6H9L1"/>
<keyword evidence="14" id="KW-0472">Membrane</keyword>
<proteinExistence type="inferred from homology"/>
<dbReference type="FunFam" id="3.60.10.10:FF:000007">
    <property type="entry name" value="Deoxyribonuclease"/>
    <property type="match status" value="1"/>
</dbReference>
<evidence type="ECO:0000313" key="17">
    <source>
        <dbReference type="Proteomes" id="UP000823561"/>
    </source>
</evidence>
<dbReference type="InterPro" id="IPR036691">
    <property type="entry name" value="Endo/exonu/phosph_ase_sf"/>
</dbReference>
<evidence type="ECO:0000256" key="1">
    <source>
        <dbReference type="ARBA" id="ARBA00004240"/>
    </source>
</evidence>
<dbReference type="EMBL" id="JADWDJ010000004">
    <property type="protein sequence ID" value="KAG5282471.1"/>
    <property type="molecule type" value="Genomic_DNA"/>
</dbReference>
<evidence type="ECO:0000256" key="11">
    <source>
        <dbReference type="ARBA" id="ARBA00042003"/>
    </source>
</evidence>
<sequence>MASGDWKEKLNTLPLPQEQSGWGQRANSGEINKEARSSKETFSFLTFTQPTTGPFPESSVMLLTANKSTGPWITLALFFASFLCPVLAFKICAFNVRSFGDSKSTDAMVMHTLIRILSRCDIALLQEVRDSKGKAIPILLAALNRFDSVHTYDAVASERLGRTSYQEQYVFVYRTDTVSVKDQYQYPDTQKGDEDAFAREPFVVWFRAPRTVLGEFVLIPQHTSPTNATKEIDELYDVFVAIKNKWRVENVMLLGDFNAACGYVAKKNRKNIRLYSDTSFIWLIGDDVDTTVKETTDCAYDRIVIHGENFAQGIVPYSAGAFNFANEYSLTEEQALGVSDHYPVEVDLRDGGLRAAPTPHLLLAALCLLTTSLAEEVSDHYPVEVELRVRVPGQGQQRVMSPLVRNMLKVPAILAKRLIQGLIAFFNSTMQNITIV</sequence>
<feature type="domain" description="Endonuclease/exonuclease/phosphatase" evidence="15">
    <location>
        <begin position="93"/>
        <end position="341"/>
    </location>
</feature>
<dbReference type="Proteomes" id="UP000823561">
    <property type="component" value="Chromosome 4"/>
</dbReference>
<keyword evidence="6" id="KW-0378">Hydrolase</keyword>
<evidence type="ECO:0000256" key="10">
    <source>
        <dbReference type="ARBA" id="ARBA00041152"/>
    </source>
</evidence>